<dbReference type="EMBL" id="ML987196">
    <property type="protein sequence ID" value="KAF2248276.1"/>
    <property type="molecule type" value="Genomic_DNA"/>
</dbReference>
<gene>
    <name evidence="1" type="ORF">BU26DRAFT_565680</name>
</gene>
<keyword evidence="2" id="KW-1185">Reference proteome</keyword>
<dbReference type="RefSeq" id="XP_033683280.1">
    <property type="nucleotide sequence ID" value="XM_033833421.1"/>
</dbReference>
<accession>A0A6A6ICX4</accession>
<proteinExistence type="predicted"/>
<name>A0A6A6ICX4_9PLEO</name>
<dbReference type="OrthoDB" id="3786143at2759"/>
<reference evidence="1" key="1">
    <citation type="journal article" date="2020" name="Stud. Mycol.">
        <title>101 Dothideomycetes genomes: a test case for predicting lifestyles and emergence of pathogens.</title>
        <authorList>
            <person name="Haridas S."/>
            <person name="Albert R."/>
            <person name="Binder M."/>
            <person name="Bloem J."/>
            <person name="Labutti K."/>
            <person name="Salamov A."/>
            <person name="Andreopoulos B."/>
            <person name="Baker S."/>
            <person name="Barry K."/>
            <person name="Bills G."/>
            <person name="Bluhm B."/>
            <person name="Cannon C."/>
            <person name="Castanera R."/>
            <person name="Culley D."/>
            <person name="Daum C."/>
            <person name="Ezra D."/>
            <person name="Gonzalez J."/>
            <person name="Henrissat B."/>
            <person name="Kuo A."/>
            <person name="Liang C."/>
            <person name="Lipzen A."/>
            <person name="Lutzoni F."/>
            <person name="Magnuson J."/>
            <person name="Mondo S."/>
            <person name="Nolan M."/>
            <person name="Ohm R."/>
            <person name="Pangilinan J."/>
            <person name="Park H.-J."/>
            <person name="Ramirez L."/>
            <person name="Alfaro M."/>
            <person name="Sun H."/>
            <person name="Tritt A."/>
            <person name="Yoshinaga Y."/>
            <person name="Zwiers L.-H."/>
            <person name="Turgeon B."/>
            <person name="Goodwin S."/>
            <person name="Spatafora J."/>
            <person name="Crous P."/>
            <person name="Grigoriev I."/>
        </authorList>
    </citation>
    <scope>NUCLEOTIDE SEQUENCE</scope>
    <source>
        <strain evidence="1">CBS 122368</strain>
    </source>
</reference>
<evidence type="ECO:0000313" key="1">
    <source>
        <dbReference type="EMBL" id="KAF2248276.1"/>
    </source>
</evidence>
<organism evidence="1 2">
    <name type="scientific">Trematosphaeria pertusa</name>
    <dbReference type="NCBI Taxonomy" id="390896"/>
    <lineage>
        <taxon>Eukaryota</taxon>
        <taxon>Fungi</taxon>
        <taxon>Dikarya</taxon>
        <taxon>Ascomycota</taxon>
        <taxon>Pezizomycotina</taxon>
        <taxon>Dothideomycetes</taxon>
        <taxon>Pleosporomycetidae</taxon>
        <taxon>Pleosporales</taxon>
        <taxon>Massarineae</taxon>
        <taxon>Trematosphaeriaceae</taxon>
        <taxon>Trematosphaeria</taxon>
    </lineage>
</organism>
<dbReference type="GeneID" id="54586751"/>
<dbReference type="Proteomes" id="UP000800094">
    <property type="component" value="Unassembled WGS sequence"/>
</dbReference>
<protein>
    <submittedName>
        <fullName evidence="1">Uncharacterized protein</fullName>
    </submittedName>
</protein>
<dbReference type="AlphaFoldDB" id="A0A6A6ICX4"/>
<evidence type="ECO:0000313" key="2">
    <source>
        <dbReference type="Proteomes" id="UP000800094"/>
    </source>
</evidence>
<sequence>MAHYRFEIPSTIESLRQRALLPYDMGLLLGRLHNYITKLVSYHIDEPVDFHNTPRKLAIPTEEFTSAVDALIRQLRLTDGCSEKFPNKVPADRKGQRVRRKYHERYTYMVEAAFKHTVRKELEDVFSGWNTEETKLFNKGVDRGVTGAAWMVYPERNVVMEAGEGGWGIWLQGKCEELGFIEAMADRQVLDDLKDVDI</sequence>